<evidence type="ECO:0000256" key="6">
    <source>
        <dbReference type="ARBA" id="ARBA00023002"/>
    </source>
</evidence>
<dbReference type="GO" id="GO:0006744">
    <property type="term" value="P:ubiquinone biosynthetic process"/>
    <property type="evidence" value="ECO:0007669"/>
    <property type="project" value="EnsemblFungi"/>
</dbReference>
<dbReference type="STRING" id="294746.A5DPM4"/>
<name>A5DPM4_PICGU</name>
<accession>A5DPM4</accession>
<feature type="binding site" evidence="10">
    <location>
        <begin position="189"/>
        <end position="192"/>
    </location>
    <ligand>
        <name>NADP(+)</name>
        <dbReference type="ChEBI" id="CHEBI:58349"/>
    </ligand>
</feature>
<dbReference type="GO" id="GO:0004324">
    <property type="term" value="F:ferredoxin-NADP+ reductase activity"/>
    <property type="evidence" value="ECO:0007669"/>
    <property type="project" value="EnsemblFungi"/>
</dbReference>
<feature type="binding site" evidence="9">
    <location>
        <begin position="425"/>
        <end position="427"/>
    </location>
    <ligand>
        <name>FAD</name>
        <dbReference type="ChEBI" id="CHEBI:57692"/>
    </ligand>
</feature>
<feature type="binding site" evidence="9">
    <location>
        <position position="71"/>
    </location>
    <ligand>
        <name>FAD</name>
        <dbReference type="ChEBI" id="CHEBI:57692"/>
    </ligand>
</feature>
<evidence type="ECO:0000256" key="1">
    <source>
        <dbReference type="ARBA" id="ARBA00001974"/>
    </source>
</evidence>
<evidence type="ECO:0000256" key="8">
    <source>
        <dbReference type="PIRNR" id="PIRNR000362"/>
    </source>
</evidence>
<proteinExistence type="inferred from homology"/>
<feature type="binding site" evidence="10">
    <location>
        <position position="246"/>
    </location>
    <ligand>
        <name>NADP(+)</name>
        <dbReference type="ChEBI" id="CHEBI:58349"/>
    </ligand>
</feature>
<feature type="binding site" evidence="9">
    <location>
        <position position="113"/>
    </location>
    <ligand>
        <name>FAD</name>
        <dbReference type="ChEBI" id="CHEBI:57692"/>
    </ligand>
</feature>
<dbReference type="PRINTS" id="PR00419">
    <property type="entry name" value="ADXRDTASE"/>
</dbReference>
<dbReference type="InterPro" id="IPR023753">
    <property type="entry name" value="FAD/NAD-binding_dom"/>
</dbReference>
<feature type="binding site" evidence="10">
    <location>
        <position position="425"/>
    </location>
    <ligand>
        <name>NADP(+)</name>
        <dbReference type="ChEBI" id="CHEBI:58349"/>
    </ligand>
</feature>
<evidence type="ECO:0000259" key="11">
    <source>
        <dbReference type="Pfam" id="PF07992"/>
    </source>
</evidence>
<protein>
    <recommendedName>
        <fullName evidence="8">NADPH:adrenodoxin oxidoreductase, mitochondrial</fullName>
        <ecNumber evidence="8">1.18.1.6</ecNumber>
    </recommendedName>
</protein>
<organism evidence="12 13">
    <name type="scientific">Meyerozyma guilliermondii (strain ATCC 6260 / CBS 566 / DSM 6381 / JCM 1539 / NBRC 10279 / NRRL Y-324)</name>
    <name type="common">Yeast</name>
    <name type="synonym">Candida guilliermondii</name>
    <dbReference type="NCBI Taxonomy" id="294746"/>
    <lineage>
        <taxon>Eukaryota</taxon>
        <taxon>Fungi</taxon>
        <taxon>Dikarya</taxon>
        <taxon>Ascomycota</taxon>
        <taxon>Saccharomycotina</taxon>
        <taxon>Pichiomycetes</taxon>
        <taxon>Debaryomycetaceae</taxon>
        <taxon>Meyerozyma</taxon>
    </lineage>
</organism>
<dbReference type="KEGG" id="pgu:PGUG_05225"/>
<dbReference type="VEuPathDB" id="FungiDB:PGUG_05225"/>
<evidence type="ECO:0000256" key="10">
    <source>
        <dbReference type="PIRSR" id="PIRSR000362-2"/>
    </source>
</evidence>
<dbReference type="Proteomes" id="UP000001997">
    <property type="component" value="Unassembled WGS sequence"/>
</dbReference>
<evidence type="ECO:0000256" key="9">
    <source>
        <dbReference type="PIRSR" id="PIRSR000362-1"/>
    </source>
</evidence>
<dbReference type="GO" id="GO:0006879">
    <property type="term" value="P:intracellular iron ion homeostasis"/>
    <property type="evidence" value="ECO:0007669"/>
    <property type="project" value="EnsemblFungi"/>
</dbReference>
<dbReference type="AlphaFoldDB" id="A5DPM4"/>
<dbReference type="InterPro" id="IPR055275">
    <property type="entry name" value="Ferredox_Rdtase"/>
</dbReference>
<comment type="catalytic activity">
    <reaction evidence="7 8">
        <text>2 reduced [adrenodoxin] + NADP(+) + H(+) = 2 oxidized [adrenodoxin] + NADPH</text>
        <dbReference type="Rhea" id="RHEA:42312"/>
        <dbReference type="Rhea" id="RHEA-COMP:9998"/>
        <dbReference type="Rhea" id="RHEA-COMP:9999"/>
        <dbReference type="ChEBI" id="CHEBI:15378"/>
        <dbReference type="ChEBI" id="CHEBI:33737"/>
        <dbReference type="ChEBI" id="CHEBI:33738"/>
        <dbReference type="ChEBI" id="CHEBI:57783"/>
        <dbReference type="ChEBI" id="CHEBI:58349"/>
        <dbReference type="EC" id="1.18.1.6"/>
    </reaction>
</comment>
<keyword evidence="6 8" id="KW-0560">Oxidoreductase</keyword>
<keyword evidence="4 8" id="KW-0274">FAD</keyword>
<feature type="binding site" evidence="10">
    <location>
        <begin position="234"/>
        <end position="235"/>
    </location>
    <ligand>
        <name>NADP(+)</name>
        <dbReference type="ChEBI" id="CHEBI:58349"/>
    </ligand>
</feature>
<keyword evidence="3 8" id="KW-0285">Flavoprotein</keyword>
<comment type="cofactor">
    <cofactor evidence="1 8 9">
        <name>FAD</name>
        <dbReference type="ChEBI" id="CHEBI:57692"/>
    </cofactor>
</comment>
<dbReference type="RefSeq" id="XP_001482205.2">
    <property type="nucleotide sequence ID" value="XM_001482155.1"/>
</dbReference>
<dbReference type="EMBL" id="CH408161">
    <property type="protein sequence ID" value="EDK41127.2"/>
    <property type="molecule type" value="Genomic_DNA"/>
</dbReference>
<dbReference type="Gene3D" id="3.40.50.720">
    <property type="entry name" value="NAD(P)-binding Rossmann-like Domain"/>
    <property type="match status" value="1"/>
</dbReference>
<dbReference type="SUPFAM" id="SSF51971">
    <property type="entry name" value="Nucleotide-binding domain"/>
    <property type="match status" value="1"/>
</dbReference>
<dbReference type="eggNOG" id="KOG1800">
    <property type="taxonomic scope" value="Eukaryota"/>
</dbReference>
<dbReference type="PIRSF" id="PIRSF000362">
    <property type="entry name" value="FNR"/>
    <property type="match status" value="1"/>
</dbReference>
<dbReference type="GO" id="GO:0005743">
    <property type="term" value="C:mitochondrial inner membrane"/>
    <property type="evidence" value="ECO:0007669"/>
    <property type="project" value="EnsemblFungi"/>
</dbReference>
<evidence type="ECO:0000256" key="5">
    <source>
        <dbReference type="ARBA" id="ARBA00022857"/>
    </source>
</evidence>
<dbReference type="OrthoDB" id="333024at2759"/>
<feature type="binding site" evidence="9">
    <location>
        <position position="63"/>
    </location>
    <ligand>
        <name>FAD</name>
        <dbReference type="ChEBI" id="CHEBI:57692"/>
    </ligand>
</feature>
<dbReference type="EC" id="1.18.1.6" evidence="8"/>
<evidence type="ECO:0000256" key="2">
    <source>
        <dbReference type="ARBA" id="ARBA00008312"/>
    </source>
</evidence>
<dbReference type="Gene3D" id="3.50.50.60">
    <property type="entry name" value="FAD/NAD(P)-binding domain"/>
    <property type="match status" value="1"/>
</dbReference>
<dbReference type="PANTHER" id="PTHR48467">
    <property type="entry name" value="GLUTAMATE SYNTHASE 1 [NADH], CHLOROPLASTIC-LIKE"/>
    <property type="match status" value="1"/>
</dbReference>
<dbReference type="FunCoup" id="A5DPM4">
    <property type="interactions" value="563"/>
</dbReference>
<keyword evidence="13" id="KW-1185">Reference proteome</keyword>
<dbReference type="GeneID" id="5124273"/>
<evidence type="ECO:0000256" key="3">
    <source>
        <dbReference type="ARBA" id="ARBA00022630"/>
    </source>
</evidence>
<feature type="binding site" evidence="9">
    <location>
        <position position="37"/>
    </location>
    <ligand>
        <name>FAD</name>
        <dbReference type="ChEBI" id="CHEBI:57692"/>
    </ligand>
</feature>
<gene>
    <name evidence="12" type="ORF">PGUG_05225</name>
</gene>
<dbReference type="HOGENOM" id="CLU_024722_3_1_1"/>
<sequence>MLALAFRHHFCSAQKRFFSTASHIPSYKIAIVGSGPAAFYTAHHLLNRSSPEHDFRLNIDFFERLPAPYGLSRYGVAPDHPEVKNCEEYLDDIMQKFQNHDKHNVRFFGNVDVGNDVSLQDLDKSYHSVVLAYGCTTADNSLNIPGENLPGVISARQFVNWYNGFPDKYFGGFVAPPLHKINDVTIIGNGNVALDVARVLLADPETHWTPTDMSQNAVEILKQSAVKNVNIVARRGILESAFSNKEIRELFEVAKANNVKFITLAPELMDGIDPKSLGRVDKRRLDILNKFSKQEVVGDRTWSLKYLMSPKEIVPSETDPELLSGVKFAQNKLEKDSLTHKTSIKESGEPPVFLKTDLLLLSIGYKGSPLRGFEDIGIFFDKKQNRILNRRGRVLSTASSSEETHQPVYKKGWYTSGWIKNGPQGVIATTMMDSFDTADTILEDLSNHVYSSSSPLSIDEKLEKLDYVNWNSWMKLNQKEVDEGKLLGKSRVKYSKVKEMLAIAHQHTSEQ</sequence>
<dbReference type="OMA" id="RFNFIGN"/>
<evidence type="ECO:0000313" key="12">
    <source>
        <dbReference type="EMBL" id="EDK41127.2"/>
    </source>
</evidence>
<evidence type="ECO:0000256" key="7">
    <source>
        <dbReference type="ARBA" id="ARBA00048933"/>
    </source>
</evidence>
<dbReference type="PANTHER" id="PTHR48467:SF1">
    <property type="entry name" value="GLUTAMATE SYNTHASE 1 [NADH], CHLOROPLASTIC-LIKE"/>
    <property type="match status" value="1"/>
</dbReference>
<keyword evidence="8" id="KW-0496">Mitochondrion</keyword>
<dbReference type="InterPro" id="IPR021163">
    <property type="entry name" value="Ferredox_Rdtase_adrenod"/>
</dbReference>
<reference evidence="12 13" key="1">
    <citation type="journal article" date="2009" name="Nature">
        <title>Evolution of pathogenicity and sexual reproduction in eight Candida genomes.</title>
        <authorList>
            <person name="Butler G."/>
            <person name="Rasmussen M.D."/>
            <person name="Lin M.F."/>
            <person name="Santos M.A."/>
            <person name="Sakthikumar S."/>
            <person name="Munro C.A."/>
            <person name="Rheinbay E."/>
            <person name="Grabherr M."/>
            <person name="Forche A."/>
            <person name="Reedy J.L."/>
            <person name="Agrafioti I."/>
            <person name="Arnaud M.B."/>
            <person name="Bates S."/>
            <person name="Brown A.J."/>
            <person name="Brunke S."/>
            <person name="Costanzo M.C."/>
            <person name="Fitzpatrick D.A."/>
            <person name="de Groot P.W."/>
            <person name="Harris D."/>
            <person name="Hoyer L.L."/>
            <person name="Hube B."/>
            <person name="Klis F.M."/>
            <person name="Kodira C."/>
            <person name="Lennard N."/>
            <person name="Logue M.E."/>
            <person name="Martin R."/>
            <person name="Neiman A.M."/>
            <person name="Nikolaou E."/>
            <person name="Quail M.A."/>
            <person name="Quinn J."/>
            <person name="Santos M.C."/>
            <person name="Schmitzberger F.F."/>
            <person name="Sherlock G."/>
            <person name="Shah P."/>
            <person name="Silverstein K.A."/>
            <person name="Skrzypek M.S."/>
            <person name="Soll D."/>
            <person name="Staggs R."/>
            <person name="Stansfield I."/>
            <person name="Stumpf M.P."/>
            <person name="Sudbery P.E."/>
            <person name="Srikantha T."/>
            <person name="Zeng Q."/>
            <person name="Berman J."/>
            <person name="Berriman M."/>
            <person name="Heitman J."/>
            <person name="Gow N.A."/>
            <person name="Lorenz M.C."/>
            <person name="Birren B.W."/>
            <person name="Kellis M."/>
            <person name="Cuomo C.A."/>
        </authorList>
    </citation>
    <scope>NUCLEOTIDE SEQUENCE [LARGE SCALE GENOMIC DNA]</scope>
    <source>
        <strain evidence="13">ATCC 6260 / CBS 566 / DSM 6381 / JCM 1539 / NBRC 10279 / NRRL Y-324</strain>
    </source>
</reference>
<keyword evidence="5 8" id="KW-0521">NADP</keyword>
<dbReference type="Pfam" id="PF07992">
    <property type="entry name" value="Pyr_redox_2"/>
    <property type="match status" value="1"/>
</dbReference>
<evidence type="ECO:0000256" key="4">
    <source>
        <dbReference type="ARBA" id="ARBA00022827"/>
    </source>
</evidence>
<evidence type="ECO:0000313" key="13">
    <source>
        <dbReference type="Proteomes" id="UP000001997"/>
    </source>
</evidence>
<feature type="domain" description="FAD/NAD(P)-binding" evidence="11">
    <location>
        <begin position="27"/>
        <end position="263"/>
    </location>
</feature>
<dbReference type="InterPro" id="IPR036188">
    <property type="entry name" value="FAD/NAD-bd_sf"/>
</dbReference>
<comment type="subcellular location">
    <subcellularLocation>
        <location evidence="8">Mitochondrion</location>
    </subcellularLocation>
</comment>
<comment type="similarity">
    <text evidence="2 8">Belongs to the ferredoxin--NADP reductase type 1 family.</text>
</comment>
<feature type="binding site" evidence="9">
    <location>
        <position position="418"/>
    </location>
    <ligand>
        <name>FAD</name>
        <dbReference type="ChEBI" id="CHEBI:57692"/>
    </ligand>
</feature>
<dbReference type="InParanoid" id="A5DPM4"/>